<dbReference type="NCBIfam" id="TIGR03558">
    <property type="entry name" value="oxido_grp_1"/>
    <property type="match status" value="1"/>
</dbReference>
<dbReference type="EMBL" id="AVPL01000085">
    <property type="protein sequence ID" value="KGN38926.1"/>
    <property type="molecule type" value="Genomic_DNA"/>
</dbReference>
<feature type="domain" description="Luciferase-like" evidence="2">
    <location>
        <begin position="25"/>
        <end position="297"/>
    </location>
</feature>
<dbReference type="STRING" id="1385519.N801_19805"/>
<dbReference type="PANTHER" id="PTHR30137:SF6">
    <property type="entry name" value="LUCIFERASE-LIKE MONOOXYGENASE"/>
    <property type="match status" value="1"/>
</dbReference>
<comment type="caution">
    <text evidence="3">The sequence shown here is derived from an EMBL/GenBank/DDBJ whole genome shotgun (WGS) entry which is preliminary data.</text>
</comment>
<dbReference type="GO" id="GO:0005829">
    <property type="term" value="C:cytosol"/>
    <property type="evidence" value="ECO:0007669"/>
    <property type="project" value="TreeGrafter"/>
</dbReference>
<reference evidence="3 4" key="1">
    <citation type="submission" date="2013-08" db="EMBL/GenBank/DDBJ databases">
        <title>The genome sequence of Knoellia aerolata.</title>
        <authorList>
            <person name="Zhu W."/>
            <person name="Wang G."/>
        </authorList>
    </citation>
    <scope>NUCLEOTIDE SEQUENCE [LARGE SCALE GENOMIC DNA]</scope>
    <source>
        <strain evidence="3 4">DSM 18566</strain>
    </source>
</reference>
<name>A0A0A0JTF1_9MICO</name>
<sequence length="332" mass="35470">MSTAGPRLSLLDLATVGRDQPIGEALEVSTTLAQKADSLGTFERLWFAEHHNMPSIASAATAVLLAHVAARTERLRVGSGGVMLPNHSPLVIAEQFGTLAELHPGRIDLGLGRAPGSDQVTTRALRVDPRASERFPDDVLELQGYLSDESLVPTIQAIPGRGTKVPLYILGSSLFGAQLAAALGLPYAFASHFAPDALQQAVEVYRRDFRPSVQLTEPYVIAAVNVVVADEQEHAEAMAASVLRSRVRSLASRVPAYAGRLDDAAVDGLMDSPVAAQARHMMTYSAVGDLTTVRDYLGRFAEHARADEVMVTNAATALDDRLRALELLASSD</sequence>
<dbReference type="InterPro" id="IPR011251">
    <property type="entry name" value="Luciferase-like_dom"/>
</dbReference>
<dbReference type="OrthoDB" id="9780518at2"/>
<dbReference type="InterPro" id="IPR050766">
    <property type="entry name" value="Bact_Lucif_Oxidored"/>
</dbReference>
<dbReference type="InterPro" id="IPR036661">
    <property type="entry name" value="Luciferase-like_sf"/>
</dbReference>
<dbReference type="RefSeq" id="WP_035940594.1">
    <property type="nucleotide sequence ID" value="NZ_AVPL01000085.1"/>
</dbReference>
<dbReference type="Gene3D" id="3.20.20.30">
    <property type="entry name" value="Luciferase-like domain"/>
    <property type="match status" value="1"/>
</dbReference>
<dbReference type="eggNOG" id="COG2141">
    <property type="taxonomic scope" value="Bacteria"/>
</dbReference>
<keyword evidence="4" id="KW-1185">Reference proteome</keyword>
<dbReference type="AlphaFoldDB" id="A0A0A0JTF1"/>
<dbReference type="Pfam" id="PF00296">
    <property type="entry name" value="Bac_luciferase"/>
    <property type="match status" value="1"/>
</dbReference>
<evidence type="ECO:0000256" key="1">
    <source>
        <dbReference type="ARBA" id="ARBA00007789"/>
    </source>
</evidence>
<evidence type="ECO:0000313" key="3">
    <source>
        <dbReference type="EMBL" id="KGN38926.1"/>
    </source>
</evidence>
<proteinExistence type="predicted"/>
<gene>
    <name evidence="3" type="ORF">N801_19805</name>
</gene>
<dbReference type="SUPFAM" id="SSF51679">
    <property type="entry name" value="Bacterial luciferase-like"/>
    <property type="match status" value="1"/>
</dbReference>
<dbReference type="PANTHER" id="PTHR30137">
    <property type="entry name" value="LUCIFERASE-LIKE MONOOXYGENASE"/>
    <property type="match status" value="1"/>
</dbReference>
<organism evidence="3 4">
    <name type="scientific">Knoellia aerolata DSM 18566</name>
    <dbReference type="NCBI Taxonomy" id="1385519"/>
    <lineage>
        <taxon>Bacteria</taxon>
        <taxon>Bacillati</taxon>
        <taxon>Actinomycetota</taxon>
        <taxon>Actinomycetes</taxon>
        <taxon>Micrococcales</taxon>
        <taxon>Intrasporangiaceae</taxon>
        <taxon>Knoellia</taxon>
    </lineage>
</organism>
<dbReference type="Proteomes" id="UP000030013">
    <property type="component" value="Unassembled WGS sequence"/>
</dbReference>
<keyword evidence="3" id="KW-0503">Monooxygenase</keyword>
<dbReference type="GO" id="GO:0004497">
    <property type="term" value="F:monooxygenase activity"/>
    <property type="evidence" value="ECO:0007669"/>
    <property type="project" value="UniProtKB-KW"/>
</dbReference>
<dbReference type="InterPro" id="IPR019949">
    <property type="entry name" value="CmoO-like"/>
</dbReference>
<protein>
    <submittedName>
        <fullName evidence="3">Alkanal monooxygenase</fullName>
    </submittedName>
</protein>
<accession>A0A0A0JTF1</accession>
<dbReference type="GO" id="GO:0016705">
    <property type="term" value="F:oxidoreductase activity, acting on paired donors, with incorporation or reduction of molecular oxygen"/>
    <property type="evidence" value="ECO:0007669"/>
    <property type="project" value="InterPro"/>
</dbReference>
<evidence type="ECO:0000313" key="4">
    <source>
        <dbReference type="Proteomes" id="UP000030013"/>
    </source>
</evidence>
<comment type="similarity">
    <text evidence="1">To bacterial alkanal monooxygenase alpha and beta chains.</text>
</comment>
<evidence type="ECO:0000259" key="2">
    <source>
        <dbReference type="Pfam" id="PF00296"/>
    </source>
</evidence>
<keyword evidence="3" id="KW-0560">Oxidoreductase</keyword>